<dbReference type="EMBL" id="RRYP01003010">
    <property type="protein sequence ID" value="TNV84226.1"/>
    <property type="molecule type" value="Genomic_DNA"/>
</dbReference>
<feature type="coiled-coil region" evidence="1">
    <location>
        <begin position="565"/>
        <end position="641"/>
    </location>
</feature>
<dbReference type="Proteomes" id="UP000785679">
    <property type="component" value="Unassembled WGS sequence"/>
</dbReference>
<dbReference type="AlphaFoldDB" id="A0A8J8NYR1"/>
<keyword evidence="1" id="KW-0175">Coiled coil</keyword>
<comment type="caution">
    <text evidence="2">The sequence shown here is derived from an EMBL/GenBank/DDBJ whole genome shotgun (WGS) entry which is preliminary data.</text>
</comment>
<gene>
    <name evidence="2" type="ORF">FGO68_gene14894</name>
</gene>
<keyword evidence="3" id="KW-1185">Reference proteome</keyword>
<evidence type="ECO:0000313" key="2">
    <source>
        <dbReference type="EMBL" id="TNV84226.1"/>
    </source>
</evidence>
<name>A0A8J8NYR1_HALGN</name>
<evidence type="ECO:0000313" key="3">
    <source>
        <dbReference type="Proteomes" id="UP000785679"/>
    </source>
</evidence>
<sequence length="912" mass="107045">MRINAPVSFYLAESGLKLDLSLLKEPPVIMSDLYPLITEIIPPQYREKPEKWCETQVFFMAAAHKISHHRTVKELVDSNITEVFVCLPSLNYNLALQRAQVQSLDREIINLEPILAKIHEEKDFDELTPLHDKFIKISDPNYTKFHRMINLQKQKLLKATHYHQLYERLFSQVNEFDTMNLIQSQVVTIYHDFIGRKAEEAWKHFEGRKEMVCKTKSGLEVTPLQVIESLDNDIQNLSRCIITDKNSPHCGKRVDQVVNCDGFKNYVDKLKKLVDRFQVNTSGEIAHAKGVAVRCKINKKDTAEAIKRKQMQEKTEQLVSRVKQIVERMQEIYNDSVETKVRVIPQDILKRVEFDAADRERLPQYFNEFNKLFSELESAAIHQRILDIYGSAKERHQQSFENVHAVCQDCQKFMINLSERIKQFDHQLKKINVKTQQLLIPRLLPQKYPIALKEVTNWDMEDKLLSVIVQKIQEHVYKICKNRKTFWDIHGWAVPADLLPEIYQQLPSFTTSGFKEKLASHTQFSNEALMHFMAEVFPFLNDLSKQQPTPRVVELPQEEKSSQQNHLIQNILKEKDQENKKLKEQIQNQQEQLDARERELKELAQMREQAEGDAKRKDTVNKQLSEELIRLKEDVNKEFQAVMQFQKRYNTIDNPFQPYDIDINSKVPAEQLRQMTYYATQVASKNLQDQVSQLTAELENKTFLAENYSERLLTTQEDLMNILETIDPQKFSESQIRQKVENSCKMNSSQRSSQDEEYERLYFDTVLNSVKELCEAFLSEVARLTKINEELYISESNLKNSYIFNKEAVIEGLTQNSQRAISIKDQIEVGDVIVFKYNEQENEFIAQHKQEAIYLADQDTTEFFIENRDKPHEYILGYVLSIIPAKVDDENNQIEKKEVQVFRCEIELKHNF</sequence>
<protein>
    <submittedName>
        <fullName evidence="2">Uncharacterized protein</fullName>
    </submittedName>
</protein>
<reference evidence="2" key="1">
    <citation type="submission" date="2019-06" db="EMBL/GenBank/DDBJ databases">
        <authorList>
            <person name="Zheng W."/>
        </authorList>
    </citation>
    <scope>NUCLEOTIDE SEQUENCE</scope>
    <source>
        <strain evidence="2">QDHG01</strain>
    </source>
</reference>
<evidence type="ECO:0000256" key="1">
    <source>
        <dbReference type="SAM" id="Coils"/>
    </source>
</evidence>
<accession>A0A8J8NYR1</accession>
<organism evidence="2 3">
    <name type="scientific">Halteria grandinella</name>
    <dbReference type="NCBI Taxonomy" id="5974"/>
    <lineage>
        <taxon>Eukaryota</taxon>
        <taxon>Sar</taxon>
        <taxon>Alveolata</taxon>
        <taxon>Ciliophora</taxon>
        <taxon>Intramacronucleata</taxon>
        <taxon>Spirotrichea</taxon>
        <taxon>Stichotrichia</taxon>
        <taxon>Sporadotrichida</taxon>
        <taxon>Halteriidae</taxon>
        <taxon>Halteria</taxon>
    </lineage>
</organism>
<proteinExistence type="predicted"/>